<evidence type="ECO:0000313" key="5">
    <source>
        <dbReference type="Proteomes" id="UP000027982"/>
    </source>
</evidence>
<protein>
    <submittedName>
        <fullName evidence="4">Uncharacterized protein</fullName>
    </submittedName>
</protein>
<sequence length="346" mass="37950">MQRPDTPADSAQALKKELSRLRAKLTETSDRDIKAALQMRIEQIQSEMPKDSPGAAKADPAAEEKELARLRIKLQHTTDRDIQAALQMKIDQLKASIAEESDKPVAAAEAAEEEEPEIQPSSPEQIVIADGLIRQARVEKMRNNVARSTELIKQASEVAPGSAAVLEALGDDLMERRLVKQAVAAYKRASRLEPKNVAVEEKFALAALQLQSFGSLDDQMRSMSDPLLLSREDTLARVPYAAVLSAFFPGVGHLVLGQTTKGFAILAGWVICIVWAITQRNDLEMIFRTVGGQSRHPNYVVLLPIAIGAVIYVSTLMSFKGMSRTTVKKNIHRPPPPTEGGNLPFE</sequence>
<dbReference type="RefSeq" id="WP_025228107.1">
    <property type="nucleotide sequence ID" value="NZ_CP007139.1"/>
</dbReference>
<dbReference type="PROSITE" id="PS50005">
    <property type="entry name" value="TPR"/>
    <property type="match status" value="1"/>
</dbReference>
<dbReference type="HOGENOM" id="CLU_801110_0_0_0"/>
<keyword evidence="3" id="KW-1133">Transmembrane helix</keyword>
<feature type="region of interest" description="Disordered" evidence="2">
    <location>
        <begin position="44"/>
        <end position="64"/>
    </location>
</feature>
<organism evidence="4 5">
    <name type="scientific">Fimbriimonas ginsengisoli Gsoil 348</name>
    <dbReference type="NCBI Taxonomy" id="661478"/>
    <lineage>
        <taxon>Bacteria</taxon>
        <taxon>Bacillati</taxon>
        <taxon>Armatimonadota</taxon>
        <taxon>Fimbriimonadia</taxon>
        <taxon>Fimbriimonadales</taxon>
        <taxon>Fimbriimonadaceae</taxon>
        <taxon>Fimbriimonas</taxon>
    </lineage>
</organism>
<feature type="transmembrane region" description="Helical" evidence="3">
    <location>
        <begin position="238"/>
        <end position="256"/>
    </location>
</feature>
<dbReference type="KEGG" id="fgi:OP10G_4655"/>
<proteinExistence type="predicted"/>
<feature type="transmembrane region" description="Helical" evidence="3">
    <location>
        <begin position="299"/>
        <end position="319"/>
    </location>
</feature>
<evidence type="ECO:0000256" key="3">
    <source>
        <dbReference type="SAM" id="Phobius"/>
    </source>
</evidence>
<feature type="repeat" description="TPR" evidence="1">
    <location>
        <begin position="163"/>
        <end position="196"/>
    </location>
</feature>
<keyword evidence="1" id="KW-0802">TPR repeat</keyword>
<dbReference type="AlphaFoldDB" id="A0A068NWY7"/>
<dbReference type="InterPro" id="IPR019734">
    <property type="entry name" value="TPR_rpt"/>
</dbReference>
<feature type="region of interest" description="Disordered" evidence="2">
    <location>
        <begin position="327"/>
        <end position="346"/>
    </location>
</feature>
<dbReference type="InterPro" id="IPR011990">
    <property type="entry name" value="TPR-like_helical_dom_sf"/>
</dbReference>
<name>A0A068NWY7_FIMGI</name>
<keyword evidence="3" id="KW-0812">Transmembrane</keyword>
<dbReference type="Proteomes" id="UP000027982">
    <property type="component" value="Chromosome"/>
</dbReference>
<dbReference type="OrthoDB" id="1681403at2"/>
<dbReference type="EMBL" id="CP007139">
    <property type="protein sequence ID" value="AIE88023.1"/>
    <property type="molecule type" value="Genomic_DNA"/>
</dbReference>
<feature type="transmembrane region" description="Helical" evidence="3">
    <location>
        <begin position="263"/>
        <end position="279"/>
    </location>
</feature>
<evidence type="ECO:0000256" key="1">
    <source>
        <dbReference type="PROSITE-ProRule" id="PRU00339"/>
    </source>
</evidence>
<dbReference type="Gene3D" id="1.25.40.10">
    <property type="entry name" value="Tetratricopeptide repeat domain"/>
    <property type="match status" value="1"/>
</dbReference>
<accession>A0A068NWY7</accession>
<feature type="region of interest" description="Disordered" evidence="2">
    <location>
        <begin position="101"/>
        <end position="122"/>
    </location>
</feature>
<evidence type="ECO:0000256" key="2">
    <source>
        <dbReference type="SAM" id="MobiDB-lite"/>
    </source>
</evidence>
<keyword evidence="3" id="KW-0472">Membrane</keyword>
<reference evidence="4 5" key="1">
    <citation type="journal article" date="2014" name="PLoS ONE">
        <title>The first complete genome sequence of the class fimbriimonadia in the phylum armatimonadetes.</title>
        <authorList>
            <person name="Hu Z.Y."/>
            <person name="Wang Y.Z."/>
            <person name="Im W.T."/>
            <person name="Wang S.Y."/>
            <person name="Zhao G.P."/>
            <person name="Zheng H.J."/>
            <person name="Quan Z.X."/>
        </authorList>
    </citation>
    <scope>NUCLEOTIDE SEQUENCE [LARGE SCALE GENOMIC DNA]</scope>
    <source>
        <strain evidence="4">Gsoil 348</strain>
    </source>
</reference>
<gene>
    <name evidence="4" type="ORF">OP10G_4655</name>
</gene>
<dbReference type="SUPFAM" id="SSF48452">
    <property type="entry name" value="TPR-like"/>
    <property type="match status" value="1"/>
</dbReference>
<evidence type="ECO:0000313" key="4">
    <source>
        <dbReference type="EMBL" id="AIE88023.1"/>
    </source>
</evidence>
<keyword evidence="5" id="KW-1185">Reference proteome</keyword>